<dbReference type="Pfam" id="PF01521">
    <property type="entry name" value="Fe-S_biosyn"/>
    <property type="match status" value="1"/>
</dbReference>
<evidence type="ECO:0000256" key="3">
    <source>
        <dbReference type="ARBA" id="ARBA00023014"/>
    </source>
</evidence>
<comment type="caution">
    <text evidence="6">The sequence shown here is derived from an EMBL/GenBank/DDBJ whole genome shotgun (WGS) entry which is preliminary data.</text>
</comment>
<dbReference type="NCBIfam" id="TIGR00049">
    <property type="entry name" value="iron-sulfur cluster assembly accessory protein"/>
    <property type="match status" value="1"/>
</dbReference>
<dbReference type="RefSeq" id="WP_136132505.1">
    <property type="nucleotide sequence ID" value="NZ_PDKR01000002.1"/>
</dbReference>
<dbReference type="InterPro" id="IPR016092">
    <property type="entry name" value="ATAP"/>
</dbReference>
<keyword evidence="2 4" id="KW-0408">Iron</keyword>
<dbReference type="Gene3D" id="2.60.300.12">
    <property type="entry name" value="HesB-like domain"/>
    <property type="match status" value="1"/>
</dbReference>
<dbReference type="HAMAP" id="MF_01380">
    <property type="entry name" value="Fe_S_insert_ErpA"/>
    <property type="match status" value="1"/>
</dbReference>
<evidence type="ECO:0000313" key="6">
    <source>
        <dbReference type="EMBL" id="PPI88668.1"/>
    </source>
</evidence>
<dbReference type="GO" id="GO:0005506">
    <property type="term" value="F:iron ion binding"/>
    <property type="evidence" value="ECO:0007669"/>
    <property type="project" value="UniProtKB-UniRule"/>
</dbReference>
<dbReference type="NCBIfam" id="NF010147">
    <property type="entry name" value="PRK13623.1"/>
    <property type="match status" value="1"/>
</dbReference>
<dbReference type="Proteomes" id="UP000295937">
    <property type="component" value="Unassembled WGS sequence"/>
</dbReference>
<dbReference type="InterPro" id="IPR035903">
    <property type="entry name" value="HesB-like_dom_sf"/>
</dbReference>
<evidence type="ECO:0000256" key="2">
    <source>
        <dbReference type="ARBA" id="ARBA00023004"/>
    </source>
</evidence>
<protein>
    <recommendedName>
        <fullName evidence="4">Iron-sulfur cluster insertion protein ErpA</fullName>
    </recommendedName>
</protein>
<accession>A0A2P5T266</accession>
<reference evidence="6 7" key="1">
    <citation type="journal article" date="2018" name="Genome Biol. Evol.">
        <title>Cladogenesis and Genomic Streamlining in Extracellular Endosymbionts of Tropical Stink Bugs.</title>
        <authorList>
            <person name="Otero-Bravo A."/>
            <person name="Goffredi S."/>
            <person name="Sabree Z.L."/>
        </authorList>
    </citation>
    <scope>NUCLEOTIDE SEQUENCE [LARGE SCALE GENOMIC DNA]</scope>
    <source>
        <strain evidence="6 7">SoEO</strain>
    </source>
</reference>
<evidence type="ECO:0000313" key="7">
    <source>
        <dbReference type="Proteomes" id="UP000295937"/>
    </source>
</evidence>
<feature type="binding site" evidence="4">
    <location>
        <position position="109"/>
    </location>
    <ligand>
        <name>iron-sulfur cluster</name>
        <dbReference type="ChEBI" id="CHEBI:30408"/>
    </ligand>
</feature>
<dbReference type="OrthoDB" id="9801228at2"/>
<name>A0A2P5T266_9GAMM</name>
<keyword evidence="3 4" id="KW-0411">Iron-sulfur</keyword>
<comment type="subunit">
    <text evidence="4">Homodimer.</text>
</comment>
<dbReference type="PROSITE" id="PS01152">
    <property type="entry name" value="HESB"/>
    <property type="match status" value="1"/>
</dbReference>
<dbReference type="FunFam" id="2.60.300.12:FF:000002">
    <property type="entry name" value="Iron-sulfur cluster insertion protein ErpA"/>
    <property type="match status" value="1"/>
</dbReference>
<feature type="binding site" evidence="4">
    <location>
        <position position="107"/>
    </location>
    <ligand>
        <name>iron-sulfur cluster</name>
        <dbReference type="ChEBI" id="CHEBI:30408"/>
    </ligand>
</feature>
<dbReference type="AlphaFoldDB" id="A0A2P5T266"/>
<comment type="similarity">
    <text evidence="4">Belongs to the HesB/IscA family.</text>
</comment>
<comment type="cofactor">
    <cofactor evidence="4">
        <name>iron-sulfur cluster</name>
        <dbReference type="ChEBI" id="CHEBI:30408"/>
    </cofactor>
    <text evidence="4">Binds 1 iron-sulfur cluster per subunit.</text>
</comment>
<evidence type="ECO:0000256" key="4">
    <source>
        <dbReference type="HAMAP-Rule" id="MF_01380"/>
    </source>
</evidence>
<dbReference type="PANTHER" id="PTHR43011:SF1">
    <property type="entry name" value="IRON-SULFUR CLUSTER ASSEMBLY 2 HOMOLOG, MITOCHONDRIAL"/>
    <property type="match status" value="1"/>
</dbReference>
<feature type="binding site" evidence="4">
    <location>
        <position position="43"/>
    </location>
    <ligand>
        <name>iron-sulfur cluster</name>
        <dbReference type="ChEBI" id="CHEBI:30408"/>
    </ligand>
</feature>
<dbReference type="GO" id="GO:0005829">
    <property type="term" value="C:cytosol"/>
    <property type="evidence" value="ECO:0007669"/>
    <property type="project" value="TreeGrafter"/>
</dbReference>
<sequence length="115" mass="12543">MNIDLSATPLNFTSAAASKVKYLISDKKNKSLRLRIYITGGGCSGFQYGFVLDDKVNEQDIIIRKKGINLIVDPISLQYLSGSSIDYKESLEGSRFVVINPNAKITCSCGLSFGV</sequence>
<dbReference type="GO" id="GO:0051537">
    <property type="term" value="F:2 iron, 2 sulfur cluster binding"/>
    <property type="evidence" value="ECO:0007669"/>
    <property type="project" value="UniProtKB-ARBA"/>
</dbReference>
<dbReference type="SUPFAM" id="SSF89360">
    <property type="entry name" value="HesB-like domain"/>
    <property type="match status" value="1"/>
</dbReference>
<evidence type="ECO:0000256" key="1">
    <source>
        <dbReference type="ARBA" id="ARBA00022723"/>
    </source>
</evidence>
<proteinExistence type="inferred from homology"/>
<keyword evidence="1 4" id="KW-0479">Metal-binding</keyword>
<dbReference type="InterPro" id="IPR000361">
    <property type="entry name" value="ATAP_core_dom"/>
</dbReference>
<organism evidence="6 7">
    <name type="scientific">Candidatus Pantoea edessiphila</name>
    <dbReference type="NCBI Taxonomy" id="2044610"/>
    <lineage>
        <taxon>Bacteria</taxon>
        <taxon>Pseudomonadati</taxon>
        <taxon>Pseudomonadota</taxon>
        <taxon>Gammaproteobacteria</taxon>
        <taxon>Enterobacterales</taxon>
        <taxon>Erwiniaceae</taxon>
        <taxon>Pantoea</taxon>
    </lineage>
</organism>
<feature type="domain" description="Core" evidence="5">
    <location>
        <begin position="10"/>
        <end position="110"/>
    </location>
</feature>
<dbReference type="EMBL" id="PDKR01000002">
    <property type="protein sequence ID" value="PPI88668.1"/>
    <property type="molecule type" value="Genomic_DNA"/>
</dbReference>
<dbReference type="InterPro" id="IPR017870">
    <property type="entry name" value="FeS_cluster_insertion_CS"/>
</dbReference>
<comment type="function">
    <text evidence="4">Required for insertion of 4Fe-4S clusters for at least IspG.</text>
</comment>
<dbReference type="InterPro" id="IPR023063">
    <property type="entry name" value="ErpA_proteobact"/>
</dbReference>
<gene>
    <name evidence="4" type="primary">erpA</name>
    <name evidence="6" type="ORF">CRV09_02080</name>
</gene>
<dbReference type="PANTHER" id="PTHR43011">
    <property type="entry name" value="IRON-SULFUR CLUSTER ASSEMBLY 2 HOMOLOG, MITOCHONDRIAL"/>
    <property type="match status" value="1"/>
</dbReference>
<dbReference type="GO" id="GO:0051539">
    <property type="term" value="F:4 iron, 4 sulfur cluster binding"/>
    <property type="evidence" value="ECO:0007669"/>
    <property type="project" value="TreeGrafter"/>
</dbReference>
<evidence type="ECO:0000259" key="5">
    <source>
        <dbReference type="Pfam" id="PF01521"/>
    </source>
</evidence>
<dbReference type="GO" id="GO:0016226">
    <property type="term" value="P:iron-sulfur cluster assembly"/>
    <property type="evidence" value="ECO:0007669"/>
    <property type="project" value="UniProtKB-UniRule"/>
</dbReference>